<comment type="caution">
    <text evidence="3">The sequence shown here is derived from an EMBL/GenBank/DDBJ whole genome shotgun (WGS) entry which is preliminary data.</text>
</comment>
<dbReference type="InterPro" id="IPR036249">
    <property type="entry name" value="Thioredoxin-like_sf"/>
</dbReference>
<dbReference type="InterPro" id="IPR004046">
    <property type="entry name" value="GST_C"/>
</dbReference>
<dbReference type="SFLD" id="SFLDS00019">
    <property type="entry name" value="Glutathione_Transferase_(cytos"/>
    <property type="match status" value="1"/>
</dbReference>
<dbReference type="InterPro" id="IPR004045">
    <property type="entry name" value="Glutathione_S-Trfase_N"/>
</dbReference>
<dbReference type="Gene3D" id="3.40.30.10">
    <property type="entry name" value="Glutaredoxin"/>
    <property type="match status" value="1"/>
</dbReference>
<evidence type="ECO:0000313" key="3">
    <source>
        <dbReference type="EMBL" id="KAL3760879.1"/>
    </source>
</evidence>
<dbReference type="InterPro" id="IPR040079">
    <property type="entry name" value="Glutathione_S-Trfase"/>
</dbReference>
<evidence type="ECO:0000313" key="4">
    <source>
        <dbReference type="Proteomes" id="UP001530293"/>
    </source>
</evidence>
<reference evidence="3 4" key="1">
    <citation type="submission" date="2024-10" db="EMBL/GenBank/DDBJ databases">
        <title>Updated reference genomes for cyclostephanoid diatoms.</title>
        <authorList>
            <person name="Roberts W.R."/>
            <person name="Alverson A.J."/>
        </authorList>
    </citation>
    <scope>NUCLEOTIDE SEQUENCE [LARGE SCALE GENOMIC DNA]</scope>
    <source>
        <strain evidence="3 4">AJA232-27</strain>
    </source>
</reference>
<dbReference type="PANTHER" id="PTHR11571:SF150">
    <property type="entry name" value="GLUTATHIONE S-TRANSFERASE"/>
    <property type="match status" value="1"/>
</dbReference>
<dbReference type="CDD" id="cd03039">
    <property type="entry name" value="GST_N_Sigma_like"/>
    <property type="match status" value="1"/>
</dbReference>
<dbReference type="CDD" id="cd03192">
    <property type="entry name" value="GST_C_Sigma_like"/>
    <property type="match status" value="1"/>
</dbReference>
<keyword evidence="4" id="KW-1185">Reference proteome</keyword>
<organism evidence="3 4">
    <name type="scientific">Discostella pseudostelligera</name>
    <dbReference type="NCBI Taxonomy" id="259834"/>
    <lineage>
        <taxon>Eukaryota</taxon>
        <taxon>Sar</taxon>
        <taxon>Stramenopiles</taxon>
        <taxon>Ochrophyta</taxon>
        <taxon>Bacillariophyta</taxon>
        <taxon>Coscinodiscophyceae</taxon>
        <taxon>Thalassiosirophycidae</taxon>
        <taxon>Stephanodiscales</taxon>
        <taxon>Stephanodiscaceae</taxon>
        <taxon>Discostella</taxon>
    </lineage>
</organism>
<dbReference type="PROSITE" id="PS50405">
    <property type="entry name" value="GST_CTER"/>
    <property type="match status" value="1"/>
</dbReference>
<dbReference type="InterPro" id="IPR036282">
    <property type="entry name" value="Glutathione-S-Trfase_C_sf"/>
</dbReference>
<accession>A0ABD3MA36</accession>
<dbReference type="SUPFAM" id="SSF52833">
    <property type="entry name" value="Thioredoxin-like"/>
    <property type="match status" value="1"/>
</dbReference>
<dbReference type="InterPro" id="IPR050213">
    <property type="entry name" value="GST_superfamily"/>
</dbReference>
<dbReference type="PANTHER" id="PTHR11571">
    <property type="entry name" value="GLUTATHIONE S-TRANSFERASE"/>
    <property type="match status" value="1"/>
</dbReference>
<dbReference type="Pfam" id="PF14497">
    <property type="entry name" value="GST_C_3"/>
    <property type="match status" value="1"/>
</dbReference>
<dbReference type="Proteomes" id="UP001530293">
    <property type="component" value="Unassembled WGS sequence"/>
</dbReference>
<evidence type="ECO:0008006" key="5">
    <source>
        <dbReference type="Google" id="ProtNLM"/>
    </source>
</evidence>
<gene>
    <name evidence="3" type="ORF">ACHAWU_009558</name>
</gene>
<sequence>MSTSIQEARALLLGDGATRPKLAYFAIEGVAEQVRIALSVAGIPFDDVAIPFAEWQSHKSSTKFGQLPEMTLPDGTIVTDSMAMLRLAGEADEEGKLYPANIALRIKVESALGLVGDLTRAWSPALAISMRPERFGYPSKEEWTDADVIVKKLRVNFIENELPRFMQYFAGLIKENGGHFLTGEHLTIADISAYQAIHYFRRGLADHVPADCLEKYPEILEWMGRVEGHEKVAAYKASKQAK</sequence>
<dbReference type="EMBL" id="JALLBG020000168">
    <property type="protein sequence ID" value="KAL3760879.1"/>
    <property type="molecule type" value="Genomic_DNA"/>
</dbReference>
<dbReference type="Gene3D" id="1.20.1050.10">
    <property type="match status" value="1"/>
</dbReference>
<dbReference type="AlphaFoldDB" id="A0ABD3MA36"/>
<name>A0ABD3MA36_9STRA</name>
<proteinExistence type="predicted"/>
<dbReference type="InterPro" id="IPR010987">
    <property type="entry name" value="Glutathione-S-Trfase_C-like"/>
</dbReference>
<feature type="domain" description="GST C-terminal" evidence="2">
    <location>
        <begin position="101"/>
        <end position="242"/>
    </location>
</feature>
<feature type="domain" description="GST N-terminal" evidence="1">
    <location>
        <begin position="18"/>
        <end position="96"/>
    </location>
</feature>
<evidence type="ECO:0000259" key="1">
    <source>
        <dbReference type="PROSITE" id="PS50404"/>
    </source>
</evidence>
<evidence type="ECO:0000259" key="2">
    <source>
        <dbReference type="PROSITE" id="PS50405"/>
    </source>
</evidence>
<dbReference type="SUPFAM" id="SSF47616">
    <property type="entry name" value="GST C-terminal domain-like"/>
    <property type="match status" value="1"/>
</dbReference>
<protein>
    <recommendedName>
        <fullName evidence="5">Glutathione S-transferase</fullName>
    </recommendedName>
</protein>
<dbReference type="PROSITE" id="PS50404">
    <property type="entry name" value="GST_NTER"/>
    <property type="match status" value="1"/>
</dbReference>